<protein>
    <recommendedName>
        <fullName evidence="8">G-protein coupled receptors family 1 profile domain-containing protein</fullName>
    </recommendedName>
</protein>
<feature type="transmembrane region" description="Helical" evidence="7">
    <location>
        <begin position="156"/>
        <end position="177"/>
    </location>
</feature>
<feature type="transmembrane region" description="Helical" evidence="7">
    <location>
        <begin position="74"/>
        <end position="96"/>
    </location>
</feature>
<evidence type="ECO:0000256" key="5">
    <source>
        <dbReference type="ARBA" id="ARBA00023136"/>
    </source>
</evidence>
<feature type="transmembrane region" description="Helical" evidence="7">
    <location>
        <begin position="237"/>
        <end position="259"/>
    </location>
</feature>
<feature type="transmembrane region" description="Helical" evidence="7">
    <location>
        <begin position="183"/>
        <end position="202"/>
    </location>
</feature>
<dbReference type="GeneID" id="110244231"/>
<dbReference type="Gene3D" id="1.20.1070.10">
    <property type="entry name" value="Rhodopsin 7-helix transmembrane proteins"/>
    <property type="match status" value="1"/>
</dbReference>
<dbReference type="Proteomes" id="UP000887567">
    <property type="component" value="Unplaced"/>
</dbReference>
<dbReference type="Pfam" id="PF00001">
    <property type="entry name" value="7tm_1"/>
    <property type="match status" value="1"/>
</dbReference>
<feature type="transmembrane region" description="Helical" evidence="7">
    <location>
        <begin position="36"/>
        <end position="62"/>
    </location>
</feature>
<evidence type="ECO:0000256" key="2">
    <source>
        <dbReference type="ARBA" id="ARBA00022475"/>
    </source>
</evidence>
<reference evidence="9" key="1">
    <citation type="submission" date="2022-11" db="UniProtKB">
        <authorList>
            <consortium name="EnsemblMetazoa"/>
        </authorList>
    </citation>
    <scope>IDENTIFICATION</scope>
</reference>
<keyword evidence="6" id="KW-0675">Receptor</keyword>
<evidence type="ECO:0000256" key="6">
    <source>
        <dbReference type="RuleBase" id="RU000688"/>
    </source>
</evidence>
<dbReference type="EnsemblMetazoa" id="XM_021050433.2">
    <property type="protein sequence ID" value="XP_020906092.1"/>
    <property type="gene ID" value="LOC110244231"/>
</dbReference>
<dbReference type="InterPro" id="IPR000276">
    <property type="entry name" value="GPCR_Rhodpsn"/>
</dbReference>
<evidence type="ECO:0000313" key="10">
    <source>
        <dbReference type="Proteomes" id="UP000887567"/>
    </source>
</evidence>
<dbReference type="SUPFAM" id="SSF81321">
    <property type="entry name" value="Family A G protein-coupled receptor-like"/>
    <property type="match status" value="1"/>
</dbReference>
<evidence type="ECO:0000256" key="7">
    <source>
        <dbReference type="SAM" id="Phobius"/>
    </source>
</evidence>
<feature type="transmembrane region" description="Helical" evidence="7">
    <location>
        <begin position="271"/>
        <end position="293"/>
    </location>
</feature>
<evidence type="ECO:0000256" key="4">
    <source>
        <dbReference type="ARBA" id="ARBA00022989"/>
    </source>
</evidence>
<keyword evidence="6" id="KW-0807">Transducer</keyword>
<dbReference type="PROSITE" id="PS00237">
    <property type="entry name" value="G_PROTEIN_RECEP_F1_1"/>
    <property type="match status" value="1"/>
</dbReference>
<comment type="subcellular location">
    <subcellularLocation>
        <location evidence="1">Cell membrane</location>
        <topology evidence="1">Multi-pass membrane protein</topology>
    </subcellularLocation>
</comment>
<dbReference type="CDD" id="cd00637">
    <property type="entry name" value="7tm_classA_rhodopsin-like"/>
    <property type="match status" value="1"/>
</dbReference>
<evidence type="ECO:0000256" key="1">
    <source>
        <dbReference type="ARBA" id="ARBA00004651"/>
    </source>
</evidence>
<dbReference type="KEGG" id="epa:110244231"/>
<keyword evidence="5 7" id="KW-0472">Membrane</keyword>
<dbReference type="GO" id="GO:0004930">
    <property type="term" value="F:G protein-coupled receptor activity"/>
    <property type="evidence" value="ECO:0007669"/>
    <property type="project" value="UniProtKB-KW"/>
</dbReference>
<keyword evidence="4 7" id="KW-1133">Transmembrane helix</keyword>
<comment type="similarity">
    <text evidence="6">Belongs to the G-protein coupled receptor 1 family.</text>
</comment>
<keyword evidence="6" id="KW-0297">G-protein coupled receptor</keyword>
<feature type="domain" description="G-protein coupled receptors family 1 profile" evidence="8">
    <location>
        <begin position="53"/>
        <end position="291"/>
    </location>
</feature>
<organism evidence="9 10">
    <name type="scientific">Exaiptasia diaphana</name>
    <name type="common">Tropical sea anemone</name>
    <name type="synonym">Aiptasia pulchella</name>
    <dbReference type="NCBI Taxonomy" id="2652724"/>
    <lineage>
        <taxon>Eukaryota</taxon>
        <taxon>Metazoa</taxon>
        <taxon>Cnidaria</taxon>
        <taxon>Anthozoa</taxon>
        <taxon>Hexacorallia</taxon>
        <taxon>Actiniaria</taxon>
        <taxon>Aiptasiidae</taxon>
        <taxon>Exaiptasia</taxon>
    </lineage>
</organism>
<keyword evidence="2" id="KW-1003">Cell membrane</keyword>
<dbReference type="PRINTS" id="PR00237">
    <property type="entry name" value="GPCRRHODOPSN"/>
</dbReference>
<proteinExistence type="inferred from homology"/>
<dbReference type="RefSeq" id="XP_020906092.1">
    <property type="nucleotide sequence ID" value="XM_021050433.2"/>
</dbReference>
<dbReference type="OMA" id="YWRIEEF"/>
<dbReference type="PROSITE" id="PS50262">
    <property type="entry name" value="G_PROTEIN_RECEP_F1_2"/>
    <property type="match status" value="1"/>
</dbReference>
<dbReference type="InterPro" id="IPR017452">
    <property type="entry name" value="GPCR_Rhodpsn_7TM"/>
</dbReference>
<dbReference type="SMART" id="SM01381">
    <property type="entry name" value="7TM_GPCR_Srsx"/>
    <property type="match status" value="1"/>
</dbReference>
<feature type="transmembrane region" description="Helical" evidence="7">
    <location>
        <begin position="116"/>
        <end position="135"/>
    </location>
</feature>
<keyword evidence="10" id="KW-1185">Reference proteome</keyword>
<dbReference type="GO" id="GO:0005886">
    <property type="term" value="C:plasma membrane"/>
    <property type="evidence" value="ECO:0007669"/>
    <property type="project" value="UniProtKB-SubCell"/>
</dbReference>
<evidence type="ECO:0000313" key="9">
    <source>
        <dbReference type="EnsemblMetazoa" id="XP_020906092.1"/>
    </source>
</evidence>
<evidence type="ECO:0000259" key="8">
    <source>
        <dbReference type="PROSITE" id="PS50262"/>
    </source>
</evidence>
<accession>A0A913XL19</accession>
<dbReference type="PANTHER" id="PTHR22750">
    <property type="entry name" value="G-PROTEIN COUPLED RECEPTOR"/>
    <property type="match status" value="1"/>
</dbReference>
<name>A0A913XL19_EXADI</name>
<sequence length="310" mass="34888">MALNTTSESDPTFMKPCLRFELNLNIEHNSSYESGLITGIVLCILLGIFATLSNLSAIYTILKTSSLHRPSNVLIVGLAISDFFAGIIAYPCLVALQLSDLLQDITKFCALAKALWFTLMILVSVSLLTLTAVALDRFLALHYHMRYCQYVTNKGVAVVLVFIWSYSCLAGVLLVYLNREDTLRAHFIVLFVASLMDIYFLLKIYKTAYRHSRQIQVQHQSVQPSSNLSQVRKSLNVMYFIIVAFVICYLPYVICSGAIGVSSESSGVLVIIYTIAEGLILLNSCINPVIYYWRIEEFRNATRIVFKCIR</sequence>
<dbReference type="OrthoDB" id="9435792at2759"/>
<evidence type="ECO:0000256" key="3">
    <source>
        <dbReference type="ARBA" id="ARBA00022692"/>
    </source>
</evidence>
<keyword evidence="3 6" id="KW-0812">Transmembrane</keyword>
<dbReference type="AlphaFoldDB" id="A0A913XL19"/>